<sequence>MRAHFHREMFEALSGPFLEWPDFPCPHCRLSSMEPTVEIFEDPESVLARNDPDWDPSRMFGFFHGTYGCSRPQCKKTHAIVGAWKAEWDPDLSIDEEFDEVANFDEASVPKSYEVRFAVPPLPMMDLPDKVPSSVQDLIISASSVILSDPSAAANRIRSAIEATLDDRRIRKLKPNRSPLETHKRIEAFQEKNPDAASHLMAMKWIGNLGSHERTPLPLNMVLDGIELFTQALELIYDNRYQKLARRAAEINKLGRRLRPPNANNGL</sequence>
<dbReference type="Pfam" id="PF13643">
    <property type="entry name" value="DUF4145"/>
    <property type="match status" value="1"/>
</dbReference>
<proteinExistence type="predicted"/>
<dbReference type="InterPro" id="IPR025285">
    <property type="entry name" value="DUF4145"/>
</dbReference>
<protein>
    <submittedName>
        <fullName evidence="2">DUF4145 domain-containing protein</fullName>
    </submittedName>
</protein>
<gene>
    <name evidence="2" type="ORF">GCM10010405_07040</name>
</gene>
<keyword evidence="3" id="KW-1185">Reference proteome</keyword>
<organism evidence="2 3">
    <name type="scientific">Streptomyces macrosporus</name>
    <dbReference type="NCBI Taxonomy" id="44032"/>
    <lineage>
        <taxon>Bacteria</taxon>
        <taxon>Bacillati</taxon>
        <taxon>Actinomycetota</taxon>
        <taxon>Actinomycetes</taxon>
        <taxon>Kitasatosporales</taxon>
        <taxon>Streptomycetaceae</taxon>
        <taxon>Streptomyces</taxon>
    </lineage>
</organism>
<comment type="caution">
    <text evidence="2">The sequence shown here is derived from an EMBL/GenBank/DDBJ whole genome shotgun (WGS) entry which is preliminary data.</text>
</comment>
<accession>A0ABN3JCK1</accession>
<evidence type="ECO:0000313" key="2">
    <source>
        <dbReference type="EMBL" id="GAA2427055.1"/>
    </source>
</evidence>
<dbReference type="EMBL" id="BAAASZ010000006">
    <property type="protein sequence ID" value="GAA2427055.1"/>
    <property type="molecule type" value="Genomic_DNA"/>
</dbReference>
<evidence type="ECO:0000259" key="1">
    <source>
        <dbReference type="Pfam" id="PF13643"/>
    </source>
</evidence>
<name>A0ABN3JCK1_9ACTN</name>
<evidence type="ECO:0000313" key="3">
    <source>
        <dbReference type="Proteomes" id="UP001501638"/>
    </source>
</evidence>
<feature type="domain" description="DUF4145" evidence="1">
    <location>
        <begin position="142"/>
        <end position="229"/>
    </location>
</feature>
<dbReference type="Proteomes" id="UP001501638">
    <property type="component" value="Unassembled WGS sequence"/>
</dbReference>
<reference evidence="2 3" key="1">
    <citation type="journal article" date="2019" name="Int. J. Syst. Evol. Microbiol.">
        <title>The Global Catalogue of Microorganisms (GCM) 10K type strain sequencing project: providing services to taxonomists for standard genome sequencing and annotation.</title>
        <authorList>
            <consortium name="The Broad Institute Genomics Platform"/>
            <consortium name="The Broad Institute Genome Sequencing Center for Infectious Disease"/>
            <person name="Wu L."/>
            <person name="Ma J."/>
        </authorList>
    </citation>
    <scope>NUCLEOTIDE SEQUENCE [LARGE SCALE GENOMIC DNA]</scope>
    <source>
        <strain evidence="2 3">JCM 6305</strain>
    </source>
</reference>